<dbReference type="Gene3D" id="3.40.630.30">
    <property type="match status" value="1"/>
</dbReference>
<feature type="domain" description="BioF2-like acetyltransferase" evidence="1">
    <location>
        <begin position="154"/>
        <end position="261"/>
    </location>
</feature>
<reference evidence="3" key="1">
    <citation type="journal article" date="2019" name="Int. J. Syst. Evol. Microbiol.">
        <title>The Global Catalogue of Microorganisms (GCM) 10K type strain sequencing project: providing services to taxonomists for standard genome sequencing and annotation.</title>
        <authorList>
            <consortium name="The Broad Institute Genomics Platform"/>
            <consortium name="The Broad Institute Genome Sequencing Center for Infectious Disease"/>
            <person name="Wu L."/>
            <person name="Ma J."/>
        </authorList>
    </citation>
    <scope>NUCLEOTIDE SEQUENCE [LARGE SCALE GENOMIC DNA]</scope>
    <source>
        <strain evidence="3">CCM 320</strain>
    </source>
</reference>
<dbReference type="InterPro" id="IPR016181">
    <property type="entry name" value="Acyl_CoA_acyltransferase"/>
</dbReference>
<keyword evidence="2" id="KW-0808">Transferase</keyword>
<dbReference type="Pfam" id="PF13480">
    <property type="entry name" value="Acetyltransf_6"/>
    <property type="match status" value="1"/>
</dbReference>
<evidence type="ECO:0000313" key="3">
    <source>
        <dbReference type="Proteomes" id="UP001595625"/>
    </source>
</evidence>
<evidence type="ECO:0000313" key="2">
    <source>
        <dbReference type="EMBL" id="MFC3210899.1"/>
    </source>
</evidence>
<proteinExistence type="predicted"/>
<dbReference type="Proteomes" id="UP001595625">
    <property type="component" value="Unassembled WGS sequence"/>
</dbReference>
<dbReference type="InterPro" id="IPR038740">
    <property type="entry name" value="BioF2-like_GNAT_dom"/>
</dbReference>
<name>A0ABV7KNE8_PLAOK</name>
<accession>A0ABV7KNE8</accession>
<gene>
    <name evidence="2" type="ORF">ACFOEJ_07455</name>
</gene>
<comment type="caution">
    <text evidence="2">The sequence shown here is derived from an EMBL/GenBank/DDBJ whole genome shotgun (WGS) entry which is preliminary data.</text>
</comment>
<dbReference type="EC" id="2.3.1.-" evidence="2"/>
<dbReference type="SUPFAM" id="SSF55729">
    <property type="entry name" value="Acyl-CoA N-acyltransferases (Nat)"/>
    <property type="match status" value="1"/>
</dbReference>
<dbReference type="GO" id="GO:0016746">
    <property type="term" value="F:acyltransferase activity"/>
    <property type="evidence" value="ECO:0007669"/>
    <property type="project" value="UniProtKB-KW"/>
</dbReference>
<dbReference type="RefSeq" id="WP_117314158.1">
    <property type="nucleotide sequence ID" value="NZ_JBHRUJ010000014.1"/>
</dbReference>
<protein>
    <submittedName>
        <fullName evidence="2">GNAT family N-acetyltransferase</fullName>
        <ecNumber evidence="2">2.3.1.-</ecNumber>
    </submittedName>
</protein>
<organism evidence="2 3">
    <name type="scientific">Planomicrobium okeanokoites</name>
    <name type="common">Planococcus okeanokoites</name>
    <name type="synonym">Flavobacterium okeanokoites</name>
    <dbReference type="NCBI Taxonomy" id="244"/>
    <lineage>
        <taxon>Bacteria</taxon>
        <taxon>Bacillati</taxon>
        <taxon>Bacillota</taxon>
        <taxon>Bacilli</taxon>
        <taxon>Bacillales</taxon>
        <taxon>Caryophanaceae</taxon>
        <taxon>Planomicrobium</taxon>
    </lineage>
</organism>
<dbReference type="EMBL" id="JBHRUJ010000014">
    <property type="protein sequence ID" value="MFC3210899.1"/>
    <property type="molecule type" value="Genomic_DNA"/>
</dbReference>
<keyword evidence="2" id="KW-0012">Acyltransferase</keyword>
<sequence length="333" mass="38850">MKNLILNQNYGKLYEDVYKGKCEVFEFQNSLGSVKHLFIKREVPNPLEGVIYYDLITPFTYGGPVIEGCKEEDKWDLINDFRNEFMMYCQENNIVSEFIRFHPLLFNSMDFLHCYELDYVEDSRGIDISRHSNPVAEGFSVGAIAKVLEAFKSGLDYEIFTEKERIGDFSRFLTKVQNSKENKSPQYIEFCKDLLEDQLIFVEVKFDGEVVGMSVNILTDKVLTTHLFVTDRTGDSLDAAFVLHYGLTVWCRNNGIELIHLAGNWIQKNTEENASFRNNFGVLSDYKYCIGRKIWNEEVYEELCDKARIKRYVDYFPAYRVDERGQGFSPFID</sequence>
<evidence type="ECO:0000259" key="1">
    <source>
        <dbReference type="Pfam" id="PF13480"/>
    </source>
</evidence>
<keyword evidence="3" id="KW-1185">Reference proteome</keyword>